<accession>A0A9X0DHU3</accession>
<dbReference type="OrthoDB" id="3561817at2759"/>
<keyword evidence="2" id="KW-1185">Reference proteome</keyword>
<dbReference type="AlphaFoldDB" id="A0A9X0DHU3"/>
<dbReference type="Proteomes" id="UP001152300">
    <property type="component" value="Unassembled WGS sequence"/>
</dbReference>
<evidence type="ECO:0000313" key="2">
    <source>
        <dbReference type="Proteomes" id="UP001152300"/>
    </source>
</evidence>
<dbReference type="SUPFAM" id="SSF56219">
    <property type="entry name" value="DNase I-like"/>
    <property type="match status" value="1"/>
</dbReference>
<reference evidence="1" key="1">
    <citation type="submission" date="2022-11" db="EMBL/GenBank/DDBJ databases">
        <title>Genome Resource of Sclerotinia nivalis Strain SnTB1, a Plant Pathogen Isolated from American Ginseng.</title>
        <authorList>
            <person name="Fan S."/>
        </authorList>
    </citation>
    <scope>NUCLEOTIDE SEQUENCE</scope>
    <source>
        <strain evidence="1">SnTB1</strain>
    </source>
</reference>
<organism evidence="1 2">
    <name type="scientific">Sclerotinia nivalis</name>
    <dbReference type="NCBI Taxonomy" id="352851"/>
    <lineage>
        <taxon>Eukaryota</taxon>
        <taxon>Fungi</taxon>
        <taxon>Dikarya</taxon>
        <taxon>Ascomycota</taxon>
        <taxon>Pezizomycotina</taxon>
        <taxon>Leotiomycetes</taxon>
        <taxon>Helotiales</taxon>
        <taxon>Sclerotiniaceae</taxon>
        <taxon>Sclerotinia</taxon>
    </lineage>
</organism>
<name>A0A9X0DHU3_9HELO</name>
<evidence type="ECO:0000313" key="1">
    <source>
        <dbReference type="EMBL" id="KAJ8063439.1"/>
    </source>
</evidence>
<comment type="caution">
    <text evidence="1">The sequence shown here is derived from an EMBL/GenBank/DDBJ whole genome shotgun (WGS) entry which is preliminary data.</text>
</comment>
<dbReference type="EMBL" id="JAPEIS010000009">
    <property type="protein sequence ID" value="KAJ8063439.1"/>
    <property type="molecule type" value="Genomic_DNA"/>
</dbReference>
<proteinExistence type="predicted"/>
<gene>
    <name evidence="1" type="ORF">OCU04_008657</name>
</gene>
<protein>
    <recommendedName>
        <fullName evidence="3">Endonuclease/exonuclease/phosphatase domain-containing protein</fullName>
    </recommendedName>
</protein>
<sequence length="106" mass="12017">MNNPRTISKPLTILQANVAKGASSHELALSLANDSCIDIVLIQEPYIFSDISRRITKSHPAYETFTPLDNWETRPRVMTYTRKEAGIRASQLWPIVTSRLHRLGII</sequence>
<dbReference type="InterPro" id="IPR036691">
    <property type="entry name" value="Endo/exonu/phosph_ase_sf"/>
</dbReference>
<evidence type="ECO:0008006" key="3">
    <source>
        <dbReference type="Google" id="ProtNLM"/>
    </source>
</evidence>
<dbReference type="Gene3D" id="3.60.10.10">
    <property type="entry name" value="Endonuclease/exonuclease/phosphatase"/>
    <property type="match status" value="1"/>
</dbReference>